<organism evidence="1 2">
    <name type="scientific">candidate division TA06 bacterium B3_TA06</name>
    <dbReference type="NCBI Taxonomy" id="2012487"/>
    <lineage>
        <taxon>Bacteria</taxon>
        <taxon>Bacteria division TA06</taxon>
    </lineage>
</organism>
<evidence type="ECO:0000313" key="1">
    <source>
        <dbReference type="EMBL" id="TKJ42624.1"/>
    </source>
</evidence>
<protein>
    <recommendedName>
        <fullName evidence="3">PorV/PorQ family protein</fullName>
    </recommendedName>
</protein>
<gene>
    <name evidence="1" type="ORF">CEE36_06905</name>
</gene>
<accession>A0A532V5Y9</accession>
<evidence type="ECO:0000313" key="2">
    <source>
        <dbReference type="Proteomes" id="UP000317778"/>
    </source>
</evidence>
<dbReference type="EMBL" id="NJBO01000010">
    <property type="protein sequence ID" value="TKJ42624.1"/>
    <property type="molecule type" value="Genomic_DNA"/>
</dbReference>
<reference evidence="1 2" key="1">
    <citation type="submission" date="2017-06" db="EMBL/GenBank/DDBJ databases">
        <title>Novel microbial phyla capable of carbon fixation and sulfur reduction in deep-sea sediments.</title>
        <authorList>
            <person name="Huang J."/>
            <person name="Baker B."/>
            <person name="Wang Y."/>
        </authorList>
    </citation>
    <scope>NUCLEOTIDE SEQUENCE [LARGE SCALE GENOMIC DNA]</scope>
    <source>
        <strain evidence="1">B3_TA06</strain>
    </source>
</reference>
<evidence type="ECO:0008006" key="3">
    <source>
        <dbReference type="Google" id="ProtNLM"/>
    </source>
</evidence>
<dbReference type="Proteomes" id="UP000317778">
    <property type="component" value="Unassembled WGS sequence"/>
</dbReference>
<dbReference type="AlphaFoldDB" id="A0A532V5Y9"/>
<comment type="caution">
    <text evidence="1">The sequence shown here is derived from an EMBL/GenBank/DDBJ whole genome shotgun (WGS) entry which is preliminary data.</text>
</comment>
<dbReference type="SUPFAM" id="SSF56935">
    <property type="entry name" value="Porins"/>
    <property type="match status" value="1"/>
</dbReference>
<name>A0A532V5Y9_UNCT6</name>
<dbReference type="Gene3D" id="2.40.160.60">
    <property type="entry name" value="Outer membrane protein transport protein (OMPP1/FadL/TodX)"/>
    <property type="match status" value="1"/>
</dbReference>
<proteinExistence type="predicted"/>
<sequence>MKRTIALILFIAGAVMALETGQTGLNHLRIQPDARSQGMGGVSLGVADNPQAFFANPAGLSSSENMILAANYLPYPAGIHIGSIIFKPQSSGQLRYSAGAFYLNSGTMTKTSPTNEDLGSFGYHVINLGGTLAYGIIENLSAGANLKIHLAVADSNTQIGAAADVGLMYTDLLPGLAIGVALQNAAYEITPFVEERSGMPLGIGGGVSYAGVKNLLLGLDVSKPFDAPLIVRAGIEFLPVDILALRGGYSTQGSAWKTGEGADILAGFSLGLGIHDLAGVSVDYAITPGLDLGFFHRISLSYRF</sequence>
<dbReference type="NCBIfam" id="NF033709">
    <property type="entry name" value="PorV_fam"/>
    <property type="match status" value="1"/>
</dbReference>